<dbReference type="PROSITE" id="PS51164">
    <property type="entry name" value="CBM1_2"/>
    <property type="match status" value="1"/>
</dbReference>
<feature type="signal peptide" evidence="2">
    <location>
        <begin position="1"/>
        <end position="20"/>
    </location>
</feature>
<dbReference type="SMART" id="SM00236">
    <property type="entry name" value="fCBD"/>
    <property type="match status" value="1"/>
</dbReference>
<dbReference type="AlphaFoldDB" id="A0A369J631"/>
<dbReference type="InterPro" id="IPR057230">
    <property type="entry name" value="DUF7908"/>
</dbReference>
<dbReference type="SUPFAM" id="SSF57180">
    <property type="entry name" value="Cellulose-binding domain"/>
    <property type="match status" value="1"/>
</dbReference>
<dbReference type="InterPro" id="IPR035971">
    <property type="entry name" value="CBD_sf"/>
</dbReference>
<dbReference type="GO" id="GO:0005975">
    <property type="term" value="P:carbohydrate metabolic process"/>
    <property type="evidence" value="ECO:0007669"/>
    <property type="project" value="InterPro"/>
</dbReference>
<dbReference type="PROSITE" id="PS00562">
    <property type="entry name" value="CBM1_1"/>
    <property type="match status" value="1"/>
</dbReference>
<protein>
    <submittedName>
        <fullName evidence="4">4-O-methyl-glucuronoyl methylesterase</fullName>
    </submittedName>
</protein>
<comment type="caution">
    <text evidence="4">The sequence shown here is derived from an EMBL/GenBank/DDBJ whole genome shotgun (WGS) entry which is preliminary data.</text>
</comment>
<dbReference type="OrthoDB" id="2119228at2759"/>
<sequence length="235" mass="24404">MISQNSHLLAVTCFLVAVSAQTAPQWGQCGGIGWTGPTTCPSGWYCSVSSPYYSQCLQGTVTITTTPGGGGGSTTTTAQGGSETLAPGYSFIRAVAEPNFHKYLQSEVVKTASDAVLGSPSTAAQFQITGGQLIQNAGGTKLYAVVEPRADASVKKLKVTWSTTPATSGTFVFSGDTVEWSNPAISRPQNNAWLVCPDAQGHSDVYINLGPYSYQTPAGCADQTIHGYTGSTATL</sequence>
<dbReference type="EMBL" id="LUEZ02000113">
    <property type="protein sequence ID" value="RDB17408.1"/>
    <property type="molecule type" value="Genomic_DNA"/>
</dbReference>
<dbReference type="GO" id="GO:0030248">
    <property type="term" value="F:cellulose binding"/>
    <property type="evidence" value="ECO:0007669"/>
    <property type="project" value="InterPro"/>
</dbReference>
<gene>
    <name evidence="4" type="primary">GCE_1</name>
    <name evidence="4" type="ORF">Hypma_001752</name>
</gene>
<organism evidence="4 5">
    <name type="scientific">Hypsizygus marmoreus</name>
    <name type="common">White beech mushroom</name>
    <name type="synonym">Agaricus marmoreus</name>
    <dbReference type="NCBI Taxonomy" id="39966"/>
    <lineage>
        <taxon>Eukaryota</taxon>
        <taxon>Fungi</taxon>
        <taxon>Dikarya</taxon>
        <taxon>Basidiomycota</taxon>
        <taxon>Agaricomycotina</taxon>
        <taxon>Agaricomycetes</taxon>
        <taxon>Agaricomycetidae</taxon>
        <taxon>Agaricales</taxon>
        <taxon>Tricholomatineae</taxon>
        <taxon>Lyophyllaceae</taxon>
        <taxon>Hypsizygus</taxon>
    </lineage>
</organism>
<evidence type="ECO:0000256" key="1">
    <source>
        <dbReference type="ARBA" id="ARBA00022729"/>
    </source>
</evidence>
<dbReference type="Proteomes" id="UP000076154">
    <property type="component" value="Unassembled WGS sequence"/>
</dbReference>
<name>A0A369J631_HYPMA</name>
<dbReference type="InterPro" id="IPR000254">
    <property type="entry name" value="CBD"/>
</dbReference>
<dbReference type="Pfam" id="PF00734">
    <property type="entry name" value="CBM_1"/>
    <property type="match status" value="1"/>
</dbReference>
<dbReference type="InParanoid" id="A0A369J631"/>
<dbReference type="GO" id="GO:0005576">
    <property type="term" value="C:extracellular region"/>
    <property type="evidence" value="ECO:0007669"/>
    <property type="project" value="InterPro"/>
</dbReference>
<feature type="domain" description="CBM1" evidence="3">
    <location>
        <begin position="21"/>
        <end position="57"/>
    </location>
</feature>
<evidence type="ECO:0000313" key="4">
    <source>
        <dbReference type="EMBL" id="RDB17408.1"/>
    </source>
</evidence>
<accession>A0A369J631</accession>
<proteinExistence type="predicted"/>
<dbReference type="Pfam" id="PF25485">
    <property type="entry name" value="DUF7908"/>
    <property type="match status" value="1"/>
</dbReference>
<evidence type="ECO:0000259" key="3">
    <source>
        <dbReference type="PROSITE" id="PS51164"/>
    </source>
</evidence>
<feature type="chain" id="PRO_5016661747" evidence="2">
    <location>
        <begin position="21"/>
        <end position="235"/>
    </location>
</feature>
<evidence type="ECO:0000313" key="5">
    <source>
        <dbReference type="Proteomes" id="UP000076154"/>
    </source>
</evidence>
<reference evidence="4" key="1">
    <citation type="submission" date="2018-04" db="EMBL/GenBank/DDBJ databases">
        <title>Whole genome sequencing of Hypsizygus marmoreus.</title>
        <authorList>
            <person name="Choi I.-G."/>
            <person name="Min B."/>
            <person name="Kim J.-G."/>
            <person name="Kim S."/>
            <person name="Oh Y.-L."/>
            <person name="Kong W.-S."/>
            <person name="Park H."/>
            <person name="Jeong J."/>
            <person name="Song E.-S."/>
        </authorList>
    </citation>
    <scope>NUCLEOTIDE SEQUENCE [LARGE SCALE GENOMIC DNA]</scope>
    <source>
        <strain evidence="4">51987-8</strain>
    </source>
</reference>
<keyword evidence="5" id="KW-1185">Reference proteome</keyword>
<dbReference type="STRING" id="39966.A0A369J631"/>
<keyword evidence="1 2" id="KW-0732">Signal</keyword>
<evidence type="ECO:0000256" key="2">
    <source>
        <dbReference type="SAM" id="SignalP"/>
    </source>
</evidence>